<protein>
    <submittedName>
        <fullName evidence="2">Uncharacterized protein</fullName>
    </submittedName>
</protein>
<dbReference type="EMBL" id="JBAHYK010002993">
    <property type="protein sequence ID" value="KAL0564088.1"/>
    <property type="molecule type" value="Genomic_DNA"/>
</dbReference>
<sequence>MSYARQTRSGRTYLEFAKEFEEAQIIKIRPSAPALEVLLQEALDCEPPPNDTLETFESPSCVDTIFSPDTPQQPSSCPSTSSSSPCIPPASRLLCSPSAGKSVHLSNSLKRPTPPDESSQRPNLHRHRKRQKARDRKYERQGHLKGRNKEAIVDCMVQSSPTNVLDLPAARGGFIGRDLQQSEEVHDVDWYRTQSDWQYVQWDGSRALLLVDEHEHIFVAGLKTIKDPALVKEISQVANALEEARTKKLVVKPGADCHLRGQGFVAAATGWSMGQGQQKVTHTAGQHEKVMQELIREPCMKRLASMQDAGFACWSFKNYAYYKASMDQLKSTIPGFKPNFERSNFACITCNFGPQHVILEFPPACTILLPSVILRHENTPVQANETRYSVTQYSAGGIFRYQEYGNRTEEQLRHQDKVLYEKVMGERSERWARMLDMFVTLEDVRRFHDI</sequence>
<proteinExistence type="predicted"/>
<dbReference type="Proteomes" id="UP001465976">
    <property type="component" value="Unassembled WGS sequence"/>
</dbReference>
<feature type="compositionally biased region" description="Polar residues" evidence="1">
    <location>
        <begin position="104"/>
        <end position="122"/>
    </location>
</feature>
<gene>
    <name evidence="2" type="ORF">V5O48_017968</name>
</gene>
<evidence type="ECO:0000256" key="1">
    <source>
        <dbReference type="SAM" id="MobiDB-lite"/>
    </source>
</evidence>
<feature type="region of interest" description="Disordered" evidence="1">
    <location>
        <begin position="99"/>
        <end position="145"/>
    </location>
</feature>
<name>A0ABR3EMH0_9AGAR</name>
<accession>A0ABR3EMH0</accession>
<organism evidence="2 3">
    <name type="scientific">Marasmius crinis-equi</name>
    <dbReference type="NCBI Taxonomy" id="585013"/>
    <lineage>
        <taxon>Eukaryota</taxon>
        <taxon>Fungi</taxon>
        <taxon>Dikarya</taxon>
        <taxon>Basidiomycota</taxon>
        <taxon>Agaricomycotina</taxon>
        <taxon>Agaricomycetes</taxon>
        <taxon>Agaricomycetidae</taxon>
        <taxon>Agaricales</taxon>
        <taxon>Marasmiineae</taxon>
        <taxon>Marasmiaceae</taxon>
        <taxon>Marasmius</taxon>
    </lineage>
</organism>
<feature type="compositionally biased region" description="Basic residues" evidence="1">
    <location>
        <begin position="123"/>
        <end position="135"/>
    </location>
</feature>
<feature type="compositionally biased region" description="Low complexity" evidence="1">
    <location>
        <begin position="67"/>
        <end position="84"/>
    </location>
</feature>
<evidence type="ECO:0000313" key="3">
    <source>
        <dbReference type="Proteomes" id="UP001465976"/>
    </source>
</evidence>
<reference evidence="2 3" key="1">
    <citation type="submission" date="2024-02" db="EMBL/GenBank/DDBJ databases">
        <title>A draft genome for the cacao thread blight pathogen Marasmius crinis-equi.</title>
        <authorList>
            <person name="Cohen S.P."/>
            <person name="Baruah I.K."/>
            <person name="Amoako-Attah I."/>
            <person name="Bukari Y."/>
            <person name="Meinhardt L.W."/>
            <person name="Bailey B.A."/>
        </authorList>
    </citation>
    <scope>NUCLEOTIDE SEQUENCE [LARGE SCALE GENOMIC DNA]</scope>
    <source>
        <strain evidence="2 3">GH-76</strain>
    </source>
</reference>
<evidence type="ECO:0000313" key="2">
    <source>
        <dbReference type="EMBL" id="KAL0564088.1"/>
    </source>
</evidence>
<feature type="region of interest" description="Disordered" evidence="1">
    <location>
        <begin position="64"/>
        <end position="84"/>
    </location>
</feature>
<comment type="caution">
    <text evidence="2">The sequence shown here is derived from an EMBL/GenBank/DDBJ whole genome shotgun (WGS) entry which is preliminary data.</text>
</comment>
<keyword evidence="3" id="KW-1185">Reference proteome</keyword>
<feature type="compositionally biased region" description="Basic and acidic residues" evidence="1">
    <location>
        <begin position="136"/>
        <end position="145"/>
    </location>
</feature>